<sequence>MHRLFRGAEESSEVDGNVKEEMWTDGIRGAETRKGEQALGGSPLGESCPLDGCTRKPTHGVKGKKAVFCVSHIIAGSVNVTKECTADGCFTGAKFGVAGSKKEKFCSKHAPSGVVNLAVTSCATEGCFMDMVQQAARRNPARCIQRRGWST</sequence>
<gene>
    <name evidence="2" type="ORF">Esi_0055_0103</name>
</gene>
<protein>
    <submittedName>
        <fullName evidence="2">EsV-1-7</fullName>
    </submittedName>
</protein>
<dbReference type="EMBL" id="FN648763">
    <property type="protein sequence ID" value="CBJ27130.1"/>
    <property type="molecule type" value="Genomic_DNA"/>
</dbReference>
<organism evidence="2 3">
    <name type="scientific">Ectocarpus siliculosus</name>
    <name type="common">Brown alga</name>
    <name type="synonym">Conferva siliculosa</name>
    <dbReference type="NCBI Taxonomy" id="2880"/>
    <lineage>
        <taxon>Eukaryota</taxon>
        <taxon>Sar</taxon>
        <taxon>Stramenopiles</taxon>
        <taxon>Ochrophyta</taxon>
        <taxon>PX clade</taxon>
        <taxon>Phaeophyceae</taxon>
        <taxon>Ectocarpales</taxon>
        <taxon>Ectocarpaceae</taxon>
        <taxon>Ectocarpus</taxon>
    </lineage>
</organism>
<accession>D7G4B5</accession>
<dbReference type="SMART" id="SM01425">
    <property type="entry name" value="EsV_1_7"/>
    <property type="match status" value="2"/>
</dbReference>
<proteinExistence type="predicted"/>
<evidence type="ECO:0000313" key="2">
    <source>
        <dbReference type="EMBL" id="CBJ27130.1"/>
    </source>
</evidence>
<keyword evidence="3" id="KW-1185">Reference proteome</keyword>
<dbReference type="InParanoid" id="D7G4B5"/>
<feature type="compositionally biased region" description="Basic and acidic residues" evidence="1">
    <location>
        <begin position="16"/>
        <end position="36"/>
    </location>
</feature>
<evidence type="ECO:0000256" key="1">
    <source>
        <dbReference type="SAM" id="MobiDB-lite"/>
    </source>
</evidence>
<feature type="region of interest" description="Disordered" evidence="1">
    <location>
        <begin position="1"/>
        <end position="41"/>
    </location>
</feature>
<dbReference type="InterPro" id="IPR043822">
    <property type="entry name" value="EsV_1_7_cys"/>
</dbReference>
<evidence type="ECO:0000313" key="3">
    <source>
        <dbReference type="Proteomes" id="UP000002630"/>
    </source>
</evidence>
<dbReference type="EMBL" id="FN649740">
    <property type="protein sequence ID" value="CBJ27130.1"/>
    <property type="molecule type" value="Genomic_DNA"/>
</dbReference>
<name>D7G4B5_ECTSI</name>
<dbReference type="Pfam" id="PF19114">
    <property type="entry name" value="EsV_1_7_cys"/>
    <property type="match status" value="2"/>
</dbReference>
<dbReference type="Proteomes" id="UP000002630">
    <property type="component" value="Linkage Group LG15"/>
</dbReference>
<dbReference type="AlphaFoldDB" id="D7G4B5"/>
<reference evidence="2 3" key="1">
    <citation type="journal article" date="2010" name="Nature">
        <title>The Ectocarpus genome and the independent evolution of multicellularity in brown algae.</title>
        <authorList>
            <person name="Cock J.M."/>
            <person name="Sterck L."/>
            <person name="Rouze P."/>
            <person name="Scornet D."/>
            <person name="Allen A.E."/>
            <person name="Amoutzias G."/>
            <person name="Anthouard V."/>
            <person name="Artiguenave F."/>
            <person name="Aury J.M."/>
            <person name="Badger J.H."/>
            <person name="Beszteri B."/>
            <person name="Billiau K."/>
            <person name="Bonnet E."/>
            <person name="Bothwell J.H."/>
            <person name="Bowler C."/>
            <person name="Boyen C."/>
            <person name="Brownlee C."/>
            <person name="Carrano C.J."/>
            <person name="Charrier B."/>
            <person name="Cho G.Y."/>
            <person name="Coelho S.M."/>
            <person name="Collen J."/>
            <person name="Corre E."/>
            <person name="Da Silva C."/>
            <person name="Delage L."/>
            <person name="Delaroque N."/>
            <person name="Dittami S.M."/>
            <person name="Doulbeau S."/>
            <person name="Elias M."/>
            <person name="Farnham G."/>
            <person name="Gachon C.M."/>
            <person name="Gschloessl B."/>
            <person name="Heesch S."/>
            <person name="Jabbari K."/>
            <person name="Jubin C."/>
            <person name="Kawai H."/>
            <person name="Kimura K."/>
            <person name="Kloareg B."/>
            <person name="Kupper F.C."/>
            <person name="Lang D."/>
            <person name="Le Bail A."/>
            <person name="Leblanc C."/>
            <person name="Lerouge P."/>
            <person name="Lohr M."/>
            <person name="Lopez P.J."/>
            <person name="Martens C."/>
            <person name="Maumus F."/>
            <person name="Michel G."/>
            <person name="Miranda-Saavedra D."/>
            <person name="Morales J."/>
            <person name="Moreau H."/>
            <person name="Motomura T."/>
            <person name="Nagasato C."/>
            <person name="Napoli C.A."/>
            <person name="Nelson D.R."/>
            <person name="Nyvall-Collen P."/>
            <person name="Peters A.F."/>
            <person name="Pommier C."/>
            <person name="Potin P."/>
            <person name="Poulain J."/>
            <person name="Quesneville H."/>
            <person name="Read B."/>
            <person name="Rensing S.A."/>
            <person name="Ritter A."/>
            <person name="Rousvoal S."/>
            <person name="Samanta M."/>
            <person name="Samson G."/>
            <person name="Schroeder D.C."/>
            <person name="Segurens B."/>
            <person name="Strittmatter M."/>
            <person name="Tonon T."/>
            <person name="Tregear J.W."/>
            <person name="Valentin K."/>
            <person name="von Dassow P."/>
            <person name="Yamagishi T."/>
            <person name="Van de Peer Y."/>
            <person name="Wincker P."/>
        </authorList>
    </citation>
    <scope>NUCLEOTIDE SEQUENCE [LARGE SCALE GENOMIC DNA]</scope>
    <source>
        <strain evidence="3">Ec32 / CCAP1310/4</strain>
    </source>
</reference>